<dbReference type="PANTHER" id="PTHR13489:SF0">
    <property type="entry name" value="MINI-CHROMOSOME MAINTENANCE COMPLEX-BINDING PROTEIN"/>
    <property type="match status" value="1"/>
</dbReference>
<dbReference type="GO" id="GO:0003682">
    <property type="term" value="F:chromatin binding"/>
    <property type="evidence" value="ECO:0007669"/>
    <property type="project" value="TreeGrafter"/>
</dbReference>
<evidence type="ECO:0000313" key="3">
    <source>
        <dbReference type="EMBL" id="CAE8651791.1"/>
    </source>
</evidence>
<comment type="subcellular location">
    <subcellularLocation>
        <location evidence="1">Nucleus</location>
    </subcellularLocation>
</comment>
<evidence type="ECO:0008006" key="5">
    <source>
        <dbReference type="Google" id="ProtNLM"/>
    </source>
</evidence>
<dbReference type="GO" id="GO:0005634">
    <property type="term" value="C:nucleus"/>
    <property type="evidence" value="ECO:0007669"/>
    <property type="project" value="UniProtKB-SubCell"/>
</dbReference>
<reference evidence="3" key="1">
    <citation type="submission" date="2021-02" db="EMBL/GenBank/DDBJ databases">
        <authorList>
            <person name="Dougan E. K."/>
            <person name="Rhodes N."/>
            <person name="Thang M."/>
            <person name="Chan C."/>
        </authorList>
    </citation>
    <scope>NUCLEOTIDE SEQUENCE</scope>
</reference>
<dbReference type="Pfam" id="PF09739">
    <property type="entry name" value="MCM_bind"/>
    <property type="match status" value="1"/>
</dbReference>
<proteinExistence type="predicted"/>
<accession>A0A813IMK7</accession>
<sequence>AGAARPAQVAALVEAVSELVPRAVHLPVTAESLSSGRWRPSKDFDANRLVSGKLQLAAGTVLVLDETTMSVGQMNADGVRAFVAVQALVSDQQLLCNYCNYDVRVPLELSCLITSNGPSIIKAPDVVLPLRPADLGPSVAAPASHSLDAARFLLGLITRNTQHLRIPDEVARVFSEDFARVRQELEVGQELGHVWMSLARAQCLTHGEEELTLERWRSVFELEKERLRRCKEEGMLESRFVPPNPGAQ</sequence>
<feature type="non-terminal residue" evidence="3">
    <location>
        <position position="1"/>
    </location>
</feature>
<dbReference type="Proteomes" id="UP000626109">
    <property type="component" value="Unassembled WGS sequence"/>
</dbReference>
<comment type="caution">
    <text evidence="3">The sequence shown here is derived from an EMBL/GenBank/DDBJ whole genome shotgun (WGS) entry which is preliminary data.</text>
</comment>
<dbReference type="PANTHER" id="PTHR13489">
    <property type="entry name" value="MINI-CHROMOSOME MAINTENANCE COMPLEX-BINDING PROTEIN"/>
    <property type="match status" value="1"/>
</dbReference>
<gene>
    <name evidence="3" type="ORF">PGLA2088_LOCUS9254</name>
</gene>
<dbReference type="GO" id="GO:0006261">
    <property type="term" value="P:DNA-templated DNA replication"/>
    <property type="evidence" value="ECO:0007669"/>
    <property type="project" value="TreeGrafter"/>
</dbReference>
<protein>
    <recommendedName>
        <fullName evidence="5">Mini-chromosome maintenance complex-binding protein</fullName>
    </recommendedName>
</protein>
<name>A0A813IMK7_POLGL</name>
<dbReference type="InterPro" id="IPR019140">
    <property type="entry name" value="MCM_complex-bd"/>
</dbReference>
<evidence type="ECO:0000256" key="1">
    <source>
        <dbReference type="ARBA" id="ARBA00004123"/>
    </source>
</evidence>
<dbReference type="EMBL" id="CAJNNW010010159">
    <property type="protein sequence ID" value="CAE8651791.1"/>
    <property type="molecule type" value="Genomic_DNA"/>
</dbReference>
<evidence type="ECO:0000313" key="4">
    <source>
        <dbReference type="Proteomes" id="UP000626109"/>
    </source>
</evidence>
<evidence type="ECO:0000256" key="2">
    <source>
        <dbReference type="ARBA" id="ARBA00023242"/>
    </source>
</evidence>
<keyword evidence="2" id="KW-0539">Nucleus</keyword>
<dbReference type="AlphaFoldDB" id="A0A813IMK7"/>
<organism evidence="3 4">
    <name type="scientific">Polarella glacialis</name>
    <name type="common">Dinoflagellate</name>
    <dbReference type="NCBI Taxonomy" id="89957"/>
    <lineage>
        <taxon>Eukaryota</taxon>
        <taxon>Sar</taxon>
        <taxon>Alveolata</taxon>
        <taxon>Dinophyceae</taxon>
        <taxon>Suessiales</taxon>
        <taxon>Suessiaceae</taxon>
        <taxon>Polarella</taxon>
    </lineage>
</organism>